<dbReference type="CDD" id="cd22459">
    <property type="entry name" value="KH-I_PEPPER_rpt1_like"/>
    <property type="match status" value="1"/>
</dbReference>
<accession>A0AAV0J7N1</accession>
<feature type="domain" description="K Homology" evidence="8">
    <location>
        <begin position="159"/>
        <end position="234"/>
    </location>
</feature>
<feature type="domain" description="K Homology" evidence="8">
    <location>
        <begin position="293"/>
        <end position="365"/>
    </location>
</feature>
<evidence type="ECO:0000313" key="10">
    <source>
        <dbReference type="Proteomes" id="UP001154282"/>
    </source>
</evidence>
<evidence type="ECO:0000256" key="1">
    <source>
        <dbReference type="ARBA" id="ARBA00004123"/>
    </source>
</evidence>
<feature type="domain" description="K Homology" evidence="8">
    <location>
        <begin position="378"/>
        <end position="453"/>
    </location>
</feature>
<organism evidence="9 10">
    <name type="scientific">Linum tenue</name>
    <dbReference type="NCBI Taxonomy" id="586396"/>
    <lineage>
        <taxon>Eukaryota</taxon>
        <taxon>Viridiplantae</taxon>
        <taxon>Streptophyta</taxon>
        <taxon>Embryophyta</taxon>
        <taxon>Tracheophyta</taxon>
        <taxon>Spermatophyta</taxon>
        <taxon>Magnoliopsida</taxon>
        <taxon>eudicotyledons</taxon>
        <taxon>Gunneridae</taxon>
        <taxon>Pentapetalae</taxon>
        <taxon>rosids</taxon>
        <taxon>fabids</taxon>
        <taxon>Malpighiales</taxon>
        <taxon>Linaceae</taxon>
        <taxon>Linum</taxon>
    </lineage>
</organism>
<keyword evidence="7" id="KW-0812">Transmembrane</keyword>
<evidence type="ECO:0000256" key="6">
    <source>
        <dbReference type="SAM" id="MobiDB-lite"/>
    </source>
</evidence>
<dbReference type="Pfam" id="PF00013">
    <property type="entry name" value="KH_1"/>
    <property type="match status" value="4"/>
</dbReference>
<dbReference type="InterPro" id="IPR036612">
    <property type="entry name" value="KH_dom_type_1_sf"/>
</dbReference>
<dbReference type="PROSITE" id="PS50084">
    <property type="entry name" value="KH_TYPE_1"/>
    <property type="match status" value="4"/>
</dbReference>
<evidence type="ECO:0000256" key="7">
    <source>
        <dbReference type="SAM" id="Phobius"/>
    </source>
</evidence>
<dbReference type="InterPro" id="IPR004088">
    <property type="entry name" value="KH_dom_type_1"/>
</dbReference>
<dbReference type="Proteomes" id="UP001154282">
    <property type="component" value="Unassembled WGS sequence"/>
</dbReference>
<gene>
    <name evidence="9" type="ORF">LITE_LOCUS13035</name>
</gene>
<sequence>MAGQRNDYGKRSHSQSDYGGGKRHNPAGDETGELQHGIGSDDTVYRYLCPLRKIGSIIGRGGEIAKQLRAESRSSIRISESIPGFDERIVTIYSSSEATNPFGEDEELVCPAQHALFLVHDRVVAEELGGDGGRGGGRGGGASDEEVEEEDELGEVQQKQVTLRMLVPSDQIGCVIGKGGQVIQSIRSETGAQIRILKDEHLPPFALTNDELLQIVGEPAVVKKALLQVATRLHENPSRFQHLLLSTSNNPYQSGGMFAAPNAGVPAMGAYGSYKGGWPSSYPDSRDDGGSARDFAVRLLCPIGNIGSVIGKGGAIIKQIRQETRASIKVDSSAAEGDDCVIFVSAKEVLDDQSPTINAALKLQPRCSERTERDSGDSVLTTRLLVPRSQVGCLMGKGGSIISEMRSVTRASIRILSEDNLPKIATEEDEMVQITGNHDVASNALLQVMLRLKANVFGRDGALSSFPPALPYVPMPLDMSDGLKHGGRDSQTRVHGGYPSSSGTYGDGFYVAILNLLCTCHTFQGGESGGYGAYGSLSSGRSNSAGYVFMLLNLVKLITTFLVVRLFHAP</sequence>
<feature type="region of interest" description="Disordered" evidence="6">
    <location>
        <begin position="128"/>
        <end position="154"/>
    </location>
</feature>
<evidence type="ECO:0000256" key="2">
    <source>
        <dbReference type="ARBA" id="ARBA00022737"/>
    </source>
</evidence>
<keyword evidence="7" id="KW-0472">Membrane</keyword>
<keyword evidence="3 5" id="KW-0694">RNA-binding</keyword>
<dbReference type="GO" id="GO:0005634">
    <property type="term" value="C:nucleus"/>
    <property type="evidence" value="ECO:0007669"/>
    <property type="project" value="UniProtKB-SubCell"/>
</dbReference>
<dbReference type="SMART" id="SM00322">
    <property type="entry name" value="KH"/>
    <property type="match status" value="4"/>
</dbReference>
<dbReference type="GO" id="GO:0009911">
    <property type="term" value="P:positive regulation of flower development"/>
    <property type="evidence" value="ECO:0007669"/>
    <property type="project" value="UniProtKB-ARBA"/>
</dbReference>
<keyword evidence="2" id="KW-0677">Repeat</keyword>
<evidence type="ECO:0000313" key="9">
    <source>
        <dbReference type="EMBL" id="CAI0405921.1"/>
    </source>
</evidence>
<dbReference type="PANTHER" id="PTHR10288">
    <property type="entry name" value="KH DOMAIN CONTAINING RNA BINDING PROTEIN"/>
    <property type="match status" value="1"/>
</dbReference>
<feature type="transmembrane region" description="Helical" evidence="7">
    <location>
        <begin position="546"/>
        <end position="567"/>
    </location>
</feature>
<evidence type="ECO:0000256" key="3">
    <source>
        <dbReference type="ARBA" id="ARBA00022884"/>
    </source>
</evidence>
<comment type="subcellular location">
    <subcellularLocation>
        <location evidence="1">Nucleus</location>
    </subcellularLocation>
</comment>
<dbReference type="GO" id="GO:0003723">
    <property type="term" value="F:RNA binding"/>
    <property type="evidence" value="ECO:0007669"/>
    <property type="project" value="UniProtKB-UniRule"/>
</dbReference>
<protein>
    <recommendedName>
        <fullName evidence="8">K Homology domain-containing protein</fullName>
    </recommendedName>
</protein>
<feature type="region of interest" description="Disordered" evidence="6">
    <location>
        <begin position="1"/>
        <end position="36"/>
    </location>
</feature>
<feature type="compositionally biased region" description="Acidic residues" evidence="6">
    <location>
        <begin position="143"/>
        <end position="154"/>
    </location>
</feature>
<dbReference type="Gene3D" id="3.30.310.210">
    <property type="match status" value="1"/>
</dbReference>
<dbReference type="Gene3D" id="3.30.1370.10">
    <property type="entry name" value="K Homology domain, type 1"/>
    <property type="match status" value="2"/>
</dbReference>
<comment type="caution">
    <text evidence="9">The sequence shown here is derived from an EMBL/GenBank/DDBJ whole genome shotgun (WGS) entry which is preliminary data.</text>
</comment>
<reference evidence="9" key="1">
    <citation type="submission" date="2022-08" db="EMBL/GenBank/DDBJ databases">
        <authorList>
            <person name="Gutierrez-Valencia J."/>
        </authorList>
    </citation>
    <scope>NUCLEOTIDE SEQUENCE</scope>
</reference>
<dbReference type="EMBL" id="CAMGYJ010000004">
    <property type="protein sequence ID" value="CAI0405921.1"/>
    <property type="molecule type" value="Genomic_DNA"/>
</dbReference>
<dbReference type="AlphaFoldDB" id="A0AAV0J7N1"/>
<evidence type="ECO:0000259" key="8">
    <source>
        <dbReference type="SMART" id="SM00322"/>
    </source>
</evidence>
<dbReference type="InterPro" id="IPR004087">
    <property type="entry name" value="KH_dom"/>
</dbReference>
<evidence type="ECO:0000256" key="5">
    <source>
        <dbReference type="PROSITE-ProRule" id="PRU00117"/>
    </source>
</evidence>
<dbReference type="SUPFAM" id="SSF54791">
    <property type="entry name" value="Eukaryotic type KH-domain (KH-domain type I)"/>
    <property type="match status" value="4"/>
</dbReference>
<keyword evidence="10" id="KW-1185">Reference proteome</keyword>
<dbReference type="CDD" id="cd22460">
    <property type="entry name" value="KH-I_PEPPER_rpt2_like"/>
    <property type="match status" value="2"/>
</dbReference>
<evidence type="ECO:0000256" key="4">
    <source>
        <dbReference type="ARBA" id="ARBA00023242"/>
    </source>
</evidence>
<keyword evidence="4" id="KW-0539">Nucleus</keyword>
<feature type="compositionally biased region" description="Gly residues" evidence="6">
    <location>
        <begin position="130"/>
        <end position="142"/>
    </location>
</feature>
<feature type="domain" description="K Homology" evidence="8">
    <location>
        <begin position="41"/>
        <end position="124"/>
    </location>
</feature>
<dbReference type="FunFam" id="3.30.310.210:FF:000002">
    <property type="entry name" value="KH domain-containing protein"/>
    <property type="match status" value="1"/>
</dbReference>
<name>A0AAV0J7N1_9ROSI</name>
<proteinExistence type="predicted"/>
<keyword evidence="7" id="KW-1133">Transmembrane helix</keyword>